<keyword evidence="10" id="KW-1185">Reference proteome</keyword>
<keyword evidence="5 7" id="KW-1133">Transmembrane helix</keyword>
<feature type="transmembrane region" description="Helical" evidence="7">
    <location>
        <begin position="20"/>
        <end position="39"/>
    </location>
</feature>
<dbReference type="PRINTS" id="PR01837">
    <property type="entry name" value="MGTCSAPBPROT"/>
</dbReference>
<protein>
    <recommendedName>
        <fullName evidence="7">Protein MgtC</fullName>
    </recommendedName>
</protein>
<feature type="transmembrane region" description="Helical" evidence="7">
    <location>
        <begin position="110"/>
        <end position="127"/>
    </location>
</feature>
<evidence type="ECO:0000256" key="7">
    <source>
        <dbReference type="RuleBase" id="RU365041"/>
    </source>
</evidence>
<dbReference type="RefSeq" id="WP_059925391.1">
    <property type="nucleotide sequence ID" value="NZ_LPBG01000047.1"/>
</dbReference>
<comment type="subcellular location">
    <subcellularLocation>
        <location evidence="7">Cell inner membrane</location>
        <topology evidence="7">Multi-pass membrane protein</topology>
    </subcellularLocation>
    <subcellularLocation>
        <location evidence="1">Cell membrane</location>
        <topology evidence="1">Multi-pass membrane protein</topology>
    </subcellularLocation>
</comment>
<dbReference type="EMBL" id="LPBJ01000047">
    <property type="protein sequence ID" value="KVP98245.1"/>
    <property type="molecule type" value="Genomic_DNA"/>
</dbReference>
<dbReference type="InterPro" id="IPR049177">
    <property type="entry name" value="MgtC_SapB_SrpB_YhiD_N"/>
</dbReference>
<keyword evidence="6 7" id="KW-0472">Membrane</keyword>
<proteinExistence type="inferred from homology"/>
<dbReference type="GO" id="GO:0005886">
    <property type="term" value="C:plasma membrane"/>
    <property type="evidence" value="ECO:0007669"/>
    <property type="project" value="UniProtKB-SubCell"/>
</dbReference>
<evidence type="ECO:0000256" key="4">
    <source>
        <dbReference type="ARBA" id="ARBA00022692"/>
    </source>
</evidence>
<evidence type="ECO:0000313" key="9">
    <source>
        <dbReference type="EMBL" id="KVP98245.1"/>
    </source>
</evidence>
<comment type="caution">
    <text evidence="9">The sequence shown here is derived from an EMBL/GenBank/DDBJ whole genome shotgun (WGS) entry which is preliminary data.</text>
</comment>
<keyword evidence="4 7" id="KW-0812">Transmembrane</keyword>
<comment type="similarity">
    <text evidence="2 7">Belongs to the MgtC/SapB family.</text>
</comment>
<evidence type="ECO:0000256" key="5">
    <source>
        <dbReference type="ARBA" id="ARBA00022989"/>
    </source>
</evidence>
<keyword evidence="3" id="KW-1003">Cell membrane</keyword>
<dbReference type="Pfam" id="PF02308">
    <property type="entry name" value="MgtC"/>
    <property type="match status" value="1"/>
</dbReference>
<evidence type="ECO:0000256" key="6">
    <source>
        <dbReference type="ARBA" id="ARBA00023136"/>
    </source>
</evidence>
<dbReference type="Proteomes" id="UP000056453">
    <property type="component" value="Unassembled WGS sequence"/>
</dbReference>
<dbReference type="PANTHER" id="PTHR33778:SF1">
    <property type="entry name" value="MAGNESIUM TRANSPORTER YHID-RELATED"/>
    <property type="match status" value="1"/>
</dbReference>
<feature type="domain" description="MgtC/SapB/SrpB/YhiD N-terminal" evidence="8">
    <location>
        <begin position="26"/>
        <end position="154"/>
    </location>
</feature>
<evidence type="ECO:0000256" key="3">
    <source>
        <dbReference type="ARBA" id="ARBA00022475"/>
    </source>
</evidence>
<accession>A0AAW3MWT6</accession>
<dbReference type="AlphaFoldDB" id="A0AAW3MWT6"/>
<evidence type="ECO:0000313" key="10">
    <source>
        <dbReference type="Proteomes" id="UP000056453"/>
    </source>
</evidence>
<dbReference type="PANTHER" id="PTHR33778">
    <property type="entry name" value="PROTEIN MGTC"/>
    <property type="match status" value="1"/>
</dbReference>
<gene>
    <name evidence="9" type="ORF">WJ96_06900</name>
</gene>
<evidence type="ECO:0000256" key="2">
    <source>
        <dbReference type="ARBA" id="ARBA00009298"/>
    </source>
</evidence>
<keyword evidence="7" id="KW-0997">Cell inner membrane</keyword>
<name>A0AAW3MWT6_9BURK</name>
<sequence length="246" mass="26119">MLDLAYLEGYWQGMPLQANLIIALNLLGSLLLGMLVGYERAYHGRAAGMRTYGLVCMASCALTVFVGYSSAWFGGAGSPVHPDPTRVVQGIVSGIGFLCAGVIMKDGLSINGLTTAASLWAASAIGIMVGVGFYAAAVTLAGLAMLSMTIGLEIQKHLPYKESFGVMLQFKPGPVPVESMLVARALEKGYVAQMSRLSISSEDGKMVWRFPIEAVSGSVKVSRAELARELAALPYIHSFSLEPARH</sequence>
<feature type="transmembrane region" description="Helical" evidence="7">
    <location>
        <begin position="51"/>
        <end position="74"/>
    </location>
</feature>
<dbReference type="InterPro" id="IPR003416">
    <property type="entry name" value="MgtC/SapB/SrpB/YhiD_fam"/>
</dbReference>
<evidence type="ECO:0000259" key="8">
    <source>
        <dbReference type="Pfam" id="PF02308"/>
    </source>
</evidence>
<evidence type="ECO:0000256" key="1">
    <source>
        <dbReference type="ARBA" id="ARBA00004651"/>
    </source>
</evidence>
<reference evidence="9 10" key="1">
    <citation type="submission" date="2015-11" db="EMBL/GenBank/DDBJ databases">
        <title>Expanding the genomic diversity of Burkholderia species for the development of highly accurate diagnostics.</title>
        <authorList>
            <person name="Sahl J."/>
            <person name="Keim P."/>
            <person name="Wagner D."/>
        </authorList>
    </citation>
    <scope>NUCLEOTIDE SEQUENCE [LARGE SCALE GENOMIC DNA]</scope>
    <source>
        <strain evidence="9 10">MSMB1808WGS</strain>
    </source>
</reference>
<feature type="transmembrane region" description="Helical" evidence="7">
    <location>
        <begin position="86"/>
        <end position="103"/>
    </location>
</feature>
<organism evidence="9 10">
    <name type="scientific">Burkholderia ubonensis</name>
    <dbReference type="NCBI Taxonomy" id="101571"/>
    <lineage>
        <taxon>Bacteria</taxon>
        <taxon>Pseudomonadati</taxon>
        <taxon>Pseudomonadota</taxon>
        <taxon>Betaproteobacteria</taxon>
        <taxon>Burkholderiales</taxon>
        <taxon>Burkholderiaceae</taxon>
        <taxon>Burkholderia</taxon>
        <taxon>Burkholderia cepacia complex</taxon>
    </lineage>
</organism>